<gene>
    <name evidence="2" type="ORF">MMF94_37610</name>
</gene>
<accession>A0ABS9TSU4</accession>
<name>A0ABS9TSU4_9PSEU</name>
<keyword evidence="1" id="KW-0472">Membrane</keyword>
<proteinExistence type="predicted"/>
<evidence type="ECO:0000313" key="2">
    <source>
        <dbReference type="EMBL" id="MCH6171443.1"/>
    </source>
</evidence>
<reference evidence="2 3" key="1">
    <citation type="submission" date="2022-03" db="EMBL/GenBank/DDBJ databases">
        <title>Pseudonocardia alaer sp. nov., a novel actinomycete isolated from reed forest soil.</title>
        <authorList>
            <person name="Wang L."/>
        </authorList>
    </citation>
    <scope>NUCLEOTIDE SEQUENCE [LARGE SCALE GENOMIC DNA]</scope>
    <source>
        <strain evidence="2 3">Y-16303</strain>
    </source>
</reference>
<dbReference type="EMBL" id="JAKXMK010000043">
    <property type="protein sequence ID" value="MCH6171443.1"/>
    <property type="molecule type" value="Genomic_DNA"/>
</dbReference>
<keyword evidence="1" id="KW-0812">Transmembrane</keyword>
<keyword evidence="1" id="KW-1133">Transmembrane helix</keyword>
<keyword evidence="3" id="KW-1185">Reference proteome</keyword>
<dbReference type="Proteomes" id="UP001299970">
    <property type="component" value="Unassembled WGS sequence"/>
</dbReference>
<evidence type="ECO:0000313" key="3">
    <source>
        <dbReference type="Proteomes" id="UP001299970"/>
    </source>
</evidence>
<sequence length="127" mass="13342">MTRSRISSTASPVAKRWSLLAVIALVILTQAFTCQAVLASPSVPAAAISCQSDTGHDVVCEFSSAAVAGRDTRRDDPGTQVALLAALVTITAAAVARFLAAAGPREWAPRKSLRGRHRLMALCITRV</sequence>
<evidence type="ECO:0000256" key="1">
    <source>
        <dbReference type="SAM" id="Phobius"/>
    </source>
</evidence>
<dbReference type="RefSeq" id="WP_241042248.1">
    <property type="nucleotide sequence ID" value="NZ_BAAAJF010000038.1"/>
</dbReference>
<organism evidence="2 3">
    <name type="scientific">Pseudonocardia alaniniphila</name>
    <dbReference type="NCBI Taxonomy" id="75291"/>
    <lineage>
        <taxon>Bacteria</taxon>
        <taxon>Bacillati</taxon>
        <taxon>Actinomycetota</taxon>
        <taxon>Actinomycetes</taxon>
        <taxon>Pseudonocardiales</taxon>
        <taxon>Pseudonocardiaceae</taxon>
        <taxon>Pseudonocardia</taxon>
    </lineage>
</organism>
<feature type="transmembrane region" description="Helical" evidence="1">
    <location>
        <begin position="81"/>
        <end position="100"/>
    </location>
</feature>
<protein>
    <submittedName>
        <fullName evidence="2">Uncharacterized protein</fullName>
    </submittedName>
</protein>
<comment type="caution">
    <text evidence="2">The sequence shown here is derived from an EMBL/GenBank/DDBJ whole genome shotgun (WGS) entry which is preliminary data.</text>
</comment>